<evidence type="ECO:0000256" key="1">
    <source>
        <dbReference type="SAM" id="MobiDB-lite"/>
    </source>
</evidence>
<evidence type="ECO:0000313" key="3">
    <source>
        <dbReference type="EMBL" id="GFR11060.1"/>
    </source>
</evidence>
<evidence type="ECO:0000313" key="4">
    <source>
        <dbReference type="Proteomes" id="UP000887116"/>
    </source>
</evidence>
<proteinExistence type="predicted"/>
<gene>
    <name evidence="3" type="ORF">TNCT_562681</name>
</gene>
<feature type="compositionally biased region" description="Polar residues" evidence="1">
    <location>
        <begin position="219"/>
        <end position="232"/>
    </location>
</feature>
<name>A0A8X6GXJ6_TRICU</name>
<protein>
    <submittedName>
        <fullName evidence="3">Uncharacterized protein</fullName>
    </submittedName>
</protein>
<dbReference type="EMBL" id="BMAO01036498">
    <property type="protein sequence ID" value="GFR11060.1"/>
    <property type="molecule type" value="Genomic_DNA"/>
</dbReference>
<keyword evidence="4" id="KW-1185">Reference proteome</keyword>
<organism evidence="3 4">
    <name type="scientific">Trichonephila clavata</name>
    <name type="common">Joro spider</name>
    <name type="synonym">Nephila clavata</name>
    <dbReference type="NCBI Taxonomy" id="2740835"/>
    <lineage>
        <taxon>Eukaryota</taxon>
        <taxon>Metazoa</taxon>
        <taxon>Ecdysozoa</taxon>
        <taxon>Arthropoda</taxon>
        <taxon>Chelicerata</taxon>
        <taxon>Arachnida</taxon>
        <taxon>Araneae</taxon>
        <taxon>Araneomorphae</taxon>
        <taxon>Entelegynae</taxon>
        <taxon>Araneoidea</taxon>
        <taxon>Nephilidae</taxon>
        <taxon>Trichonephila</taxon>
    </lineage>
</organism>
<dbReference type="OrthoDB" id="10640631at2759"/>
<accession>A0A8X6GXJ6</accession>
<reference evidence="3" key="1">
    <citation type="submission" date="2020-07" db="EMBL/GenBank/DDBJ databases">
        <title>Multicomponent nature underlies the extraordinary mechanical properties of spider dragline silk.</title>
        <authorList>
            <person name="Kono N."/>
            <person name="Nakamura H."/>
            <person name="Mori M."/>
            <person name="Yoshida Y."/>
            <person name="Ohtoshi R."/>
            <person name="Malay A.D."/>
            <person name="Moran D.A.P."/>
            <person name="Tomita M."/>
            <person name="Numata K."/>
            <person name="Arakawa K."/>
        </authorList>
    </citation>
    <scope>NUCLEOTIDE SEQUENCE</scope>
</reference>
<keyword evidence="2" id="KW-0732">Signal</keyword>
<feature type="signal peptide" evidence="2">
    <location>
        <begin position="1"/>
        <end position="17"/>
    </location>
</feature>
<comment type="caution">
    <text evidence="3">The sequence shown here is derived from an EMBL/GenBank/DDBJ whole genome shotgun (WGS) entry which is preliminary data.</text>
</comment>
<dbReference type="Proteomes" id="UP000887116">
    <property type="component" value="Unassembled WGS sequence"/>
</dbReference>
<dbReference type="AlphaFoldDB" id="A0A8X6GXJ6"/>
<evidence type="ECO:0000256" key="2">
    <source>
        <dbReference type="SAM" id="SignalP"/>
    </source>
</evidence>
<sequence length="504" mass="58485">MWLRLLGMLFVILVLLAERRLSYEIDYSNDLCIAKALECNEQKIQLSPYKVSGIVIFNTNSDLDKTCSYGKKFFSCMKNAEELCKDRSMLIDKIKENRQFAISVCDRDGDWRKRYIESAYCINYFAIFFLDNCAMTAIKEISELYERGTAEFICRFYIKVRKCRTSLTQKYCGVHAGEVLRKVLLYHRDYDFMCARFEKEIVFFPKSSRAPDIEELDSTPKSSPSPDILTNTHENKEQEFENTNLHRIGYTMEYEKTSALSPEEMSTEAVLNEMNTFSFNPEIKENGLFTSESSTYVNPDSSLDATDSLPDYIKTFVQKDPPTEEYFSLEEKHYSSVKENKSSFRDAGRLVFNTSRTSHYRLNSRRNFLSSFSYEDYAIDFTTFGLYEIDQGVQYYLGCGYGTVSRTNYSLLKNTYCIWTNNLDQEKMFKCSIHIAEACIFDVDNLSSAIFDLGYRTNLLIYDVVDGIHWKKASIRPGYYKPNTKVFPPGNISCQILPKKTIIS</sequence>
<feature type="chain" id="PRO_5036481170" evidence="2">
    <location>
        <begin position="18"/>
        <end position="504"/>
    </location>
</feature>
<feature type="region of interest" description="Disordered" evidence="1">
    <location>
        <begin position="213"/>
        <end position="238"/>
    </location>
</feature>